<dbReference type="AlphaFoldDB" id="A0A1F6G573"/>
<evidence type="ECO:0000313" key="3">
    <source>
        <dbReference type="Proteomes" id="UP000178449"/>
    </source>
</evidence>
<reference evidence="2 3" key="1">
    <citation type="journal article" date="2016" name="Nat. Commun.">
        <title>Thousands of microbial genomes shed light on interconnected biogeochemical processes in an aquifer system.</title>
        <authorList>
            <person name="Anantharaman K."/>
            <person name="Brown C.T."/>
            <person name="Hug L.A."/>
            <person name="Sharon I."/>
            <person name="Castelle C.J."/>
            <person name="Probst A.J."/>
            <person name="Thomas B.C."/>
            <person name="Singh A."/>
            <person name="Wilkins M.J."/>
            <person name="Karaoz U."/>
            <person name="Brodie E.L."/>
            <person name="Williams K.H."/>
            <person name="Hubbard S.S."/>
            <person name="Banfield J.F."/>
        </authorList>
    </citation>
    <scope>NUCLEOTIDE SEQUENCE [LARGE SCALE GENOMIC DNA]</scope>
</reference>
<proteinExistence type="predicted"/>
<gene>
    <name evidence="2" type="ORF">A2527_13545</name>
</gene>
<dbReference type="InterPro" id="IPR001374">
    <property type="entry name" value="R3H_dom"/>
</dbReference>
<name>A0A1F6G573_9PROT</name>
<sequence>MMTQEINFSNLSDEDFEVEASKLLKDFMDSEQVVLHLPPMNSYFRRLCHKLAMKFNLMTESQGENHDRHIVVAKTQDSSIPADLAVKKTVLWHYGDREFYVDPLQPAVNIYLSLDGTVGVWEEGLKQILAQRKVTTPSFKIKNSQIVEIHDPEW</sequence>
<dbReference type="Proteomes" id="UP000178449">
    <property type="component" value="Unassembled WGS sequence"/>
</dbReference>
<dbReference type="STRING" id="1817772.A2527_13545"/>
<dbReference type="EMBL" id="MFNE01000052">
    <property type="protein sequence ID" value="OGG93267.1"/>
    <property type="molecule type" value="Genomic_DNA"/>
</dbReference>
<dbReference type="InterPro" id="IPR036867">
    <property type="entry name" value="R3H_dom_sf"/>
</dbReference>
<evidence type="ECO:0000313" key="2">
    <source>
        <dbReference type="EMBL" id="OGG93267.1"/>
    </source>
</evidence>
<comment type="caution">
    <text evidence="2">The sequence shown here is derived from an EMBL/GenBank/DDBJ whole genome shotgun (WGS) entry which is preliminary data.</text>
</comment>
<dbReference type="PROSITE" id="PS51061">
    <property type="entry name" value="R3H"/>
    <property type="match status" value="1"/>
</dbReference>
<evidence type="ECO:0000259" key="1">
    <source>
        <dbReference type="PROSITE" id="PS51061"/>
    </source>
</evidence>
<dbReference type="Pfam" id="PF01424">
    <property type="entry name" value="R3H"/>
    <property type="match status" value="1"/>
</dbReference>
<dbReference type="GO" id="GO:0003676">
    <property type="term" value="F:nucleic acid binding"/>
    <property type="evidence" value="ECO:0007669"/>
    <property type="project" value="UniProtKB-UniRule"/>
</dbReference>
<feature type="domain" description="R3H" evidence="1">
    <location>
        <begin position="10"/>
        <end position="76"/>
    </location>
</feature>
<dbReference type="Gene3D" id="3.30.1370.50">
    <property type="entry name" value="R3H-like domain"/>
    <property type="match status" value="1"/>
</dbReference>
<dbReference type="SMART" id="SM00393">
    <property type="entry name" value="R3H"/>
    <property type="match status" value="1"/>
</dbReference>
<organism evidence="2 3">
    <name type="scientific">Candidatus Lambdaproteobacteria bacterium RIFOXYD2_FULL_50_16</name>
    <dbReference type="NCBI Taxonomy" id="1817772"/>
    <lineage>
        <taxon>Bacteria</taxon>
        <taxon>Pseudomonadati</taxon>
        <taxon>Pseudomonadota</taxon>
        <taxon>Candidatus Lambdaproteobacteria</taxon>
    </lineage>
</organism>
<protein>
    <recommendedName>
        <fullName evidence="1">R3H domain-containing protein</fullName>
    </recommendedName>
</protein>
<dbReference type="CDD" id="cd02325">
    <property type="entry name" value="R3H"/>
    <property type="match status" value="1"/>
</dbReference>
<dbReference type="SUPFAM" id="SSF82708">
    <property type="entry name" value="R3H domain"/>
    <property type="match status" value="1"/>
</dbReference>
<accession>A0A1F6G573</accession>